<dbReference type="PROSITE" id="PS50835">
    <property type="entry name" value="IG_LIKE"/>
    <property type="match status" value="1"/>
</dbReference>
<keyword evidence="7" id="KW-0393">Immunoglobulin domain</keyword>
<dbReference type="SMART" id="SM00409">
    <property type="entry name" value="IG"/>
    <property type="match status" value="1"/>
</dbReference>
<dbReference type="Pfam" id="PF13927">
    <property type="entry name" value="Ig_3"/>
    <property type="match status" value="1"/>
</dbReference>
<accession>A0A0B7C6P0</accession>
<feature type="non-terminal residue" evidence="9">
    <location>
        <position position="101"/>
    </location>
</feature>
<protein>
    <recommendedName>
        <fullName evidence="8">Ig-like domain-containing protein</fullName>
    </recommendedName>
</protein>
<dbReference type="GO" id="GO:0007156">
    <property type="term" value="P:homophilic cell adhesion via plasma membrane adhesion molecules"/>
    <property type="evidence" value="ECO:0007669"/>
    <property type="project" value="TreeGrafter"/>
</dbReference>
<comment type="subcellular location">
    <subcellularLocation>
        <location evidence="1">Cell membrane</location>
    </subcellularLocation>
</comment>
<dbReference type="EMBL" id="HACG01053244">
    <property type="protein sequence ID" value="CEL00115.1"/>
    <property type="molecule type" value="Transcribed_RNA"/>
</dbReference>
<feature type="domain" description="Ig-like" evidence="8">
    <location>
        <begin position="1"/>
        <end position="91"/>
    </location>
</feature>
<keyword evidence="5" id="KW-1015">Disulfide bond</keyword>
<dbReference type="AlphaFoldDB" id="A0A0B7C6P0"/>
<dbReference type="GO" id="GO:0030424">
    <property type="term" value="C:axon"/>
    <property type="evidence" value="ECO:0007669"/>
    <property type="project" value="TreeGrafter"/>
</dbReference>
<dbReference type="InterPro" id="IPR003599">
    <property type="entry name" value="Ig_sub"/>
</dbReference>
<keyword evidence="6" id="KW-0325">Glycoprotein</keyword>
<reference evidence="9" key="1">
    <citation type="submission" date="2014-12" db="EMBL/GenBank/DDBJ databases">
        <title>Insight into the proteome of Arion vulgaris.</title>
        <authorList>
            <person name="Aradska J."/>
            <person name="Bulat T."/>
            <person name="Smidak R."/>
            <person name="Sarate P."/>
            <person name="Gangsoo J."/>
            <person name="Sialana F."/>
            <person name="Bilban M."/>
            <person name="Lubec G."/>
        </authorList>
    </citation>
    <scope>NUCLEOTIDE SEQUENCE</scope>
    <source>
        <tissue evidence="9">Skin</tissue>
    </source>
</reference>
<dbReference type="GO" id="GO:0007411">
    <property type="term" value="P:axon guidance"/>
    <property type="evidence" value="ECO:0007669"/>
    <property type="project" value="TreeGrafter"/>
</dbReference>
<dbReference type="Gene3D" id="2.60.40.10">
    <property type="entry name" value="Immunoglobulins"/>
    <property type="match status" value="1"/>
</dbReference>
<dbReference type="FunFam" id="2.60.40.10:FF:000005">
    <property type="entry name" value="Neuronal cell adhesion molecule"/>
    <property type="match status" value="1"/>
</dbReference>
<dbReference type="GO" id="GO:0070593">
    <property type="term" value="P:dendrite self-avoidance"/>
    <property type="evidence" value="ECO:0007669"/>
    <property type="project" value="TreeGrafter"/>
</dbReference>
<proteinExistence type="predicted"/>
<name>A0A0B7C6P0_9EUPU</name>
<dbReference type="InterPro" id="IPR003598">
    <property type="entry name" value="Ig_sub2"/>
</dbReference>
<evidence type="ECO:0000256" key="2">
    <source>
        <dbReference type="ARBA" id="ARBA00022475"/>
    </source>
</evidence>
<dbReference type="SMART" id="SM00408">
    <property type="entry name" value="IGc2"/>
    <property type="match status" value="1"/>
</dbReference>
<dbReference type="InterPro" id="IPR007110">
    <property type="entry name" value="Ig-like_dom"/>
</dbReference>
<evidence type="ECO:0000256" key="5">
    <source>
        <dbReference type="ARBA" id="ARBA00023157"/>
    </source>
</evidence>
<dbReference type="GO" id="GO:0005886">
    <property type="term" value="C:plasma membrane"/>
    <property type="evidence" value="ECO:0007669"/>
    <property type="project" value="UniProtKB-SubCell"/>
</dbReference>
<keyword evidence="3" id="KW-0677">Repeat</keyword>
<dbReference type="SUPFAM" id="SSF48726">
    <property type="entry name" value="Immunoglobulin"/>
    <property type="match status" value="1"/>
</dbReference>
<dbReference type="PANTHER" id="PTHR10075:SF100">
    <property type="entry name" value="FASCICLIN-2"/>
    <property type="match status" value="1"/>
</dbReference>
<evidence type="ECO:0000256" key="7">
    <source>
        <dbReference type="ARBA" id="ARBA00023319"/>
    </source>
</evidence>
<gene>
    <name evidence="9" type="primary">ORF222899</name>
</gene>
<dbReference type="InterPro" id="IPR013783">
    <property type="entry name" value="Ig-like_fold"/>
</dbReference>
<organism evidence="9">
    <name type="scientific">Arion vulgaris</name>
    <dbReference type="NCBI Taxonomy" id="1028688"/>
    <lineage>
        <taxon>Eukaryota</taxon>
        <taxon>Metazoa</taxon>
        <taxon>Spiralia</taxon>
        <taxon>Lophotrochozoa</taxon>
        <taxon>Mollusca</taxon>
        <taxon>Gastropoda</taxon>
        <taxon>Heterobranchia</taxon>
        <taxon>Euthyneura</taxon>
        <taxon>Panpulmonata</taxon>
        <taxon>Eupulmonata</taxon>
        <taxon>Stylommatophora</taxon>
        <taxon>Helicina</taxon>
        <taxon>Arionoidea</taxon>
        <taxon>Arionidae</taxon>
        <taxon>Arion</taxon>
    </lineage>
</organism>
<evidence type="ECO:0000256" key="6">
    <source>
        <dbReference type="ARBA" id="ARBA00023180"/>
    </source>
</evidence>
<dbReference type="PANTHER" id="PTHR10075">
    <property type="entry name" value="BASIGIN RELATED"/>
    <property type="match status" value="1"/>
</dbReference>
<evidence type="ECO:0000259" key="8">
    <source>
        <dbReference type="PROSITE" id="PS50835"/>
    </source>
</evidence>
<keyword evidence="2" id="KW-1003">Cell membrane</keyword>
<evidence type="ECO:0000256" key="1">
    <source>
        <dbReference type="ARBA" id="ARBA00004236"/>
    </source>
</evidence>
<dbReference type="GO" id="GO:0098632">
    <property type="term" value="F:cell-cell adhesion mediator activity"/>
    <property type="evidence" value="ECO:0007669"/>
    <property type="project" value="TreeGrafter"/>
</dbReference>
<evidence type="ECO:0000256" key="4">
    <source>
        <dbReference type="ARBA" id="ARBA00023136"/>
    </source>
</evidence>
<evidence type="ECO:0000256" key="3">
    <source>
        <dbReference type="ARBA" id="ARBA00022737"/>
    </source>
</evidence>
<feature type="non-terminal residue" evidence="9">
    <location>
        <position position="1"/>
    </location>
</feature>
<evidence type="ECO:0000313" key="9">
    <source>
        <dbReference type="EMBL" id="CEL00115.1"/>
    </source>
</evidence>
<keyword evidence="4" id="KW-0472">Membrane</keyword>
<dbReference type="InterPro" id="IPR036179">
    <property type="entry name" value="Ig-like_dom_sf"/>
</dbReference>
<sequence length="101" mass="11088">RSLNVTTAFEGQPIMLHCVALGDPRPQIVWEKDGRIMSITGSDPGTTSNNRYLVFPNGTLLLQKVLIEDKGKYVCTANNSAGKIRAEFNLLIAQPIEEDEG</sequence>